<dbReference type="Proteomes" id="UP000030706">
    <property type="component" value="Unassembled WGS sequence"/>
</dbReference>
<name>A0A074XU35_AURPU</name>
<sequence>MGHSLPDCNLNLHRNQDVKKANHPMERNIDEVAMYRECALVYQEEKRQDIGPGIRVIGRFASYLQASIRNHRRCDCDMSKADMCILFLLHAVIESVSACQATNSFIKPVRTRRCGGVVARQSFLGIRGPERLGQPPDLRRRFAAHRPSSISNIKGTQFTGGDKGYRVLASASLTAPGFQRCAGRVTVLQTWKAWV</sequence>
<keyword evidence="2" id="KW-1185">Reference proteome</keyword>
<protein>
    <submittedName>
        <fullName evidence="1">Uncharacterized protein</fullName>
    </submittedName>
</protein>
<dbReference type="GeneID" id="40741358"/>
<evidence type="ECO:0000313" key="2">
    <source>
        <dbReference type="Proteomes" id="UP000030706"/>
    </source>
</evidence>
<accession>A0A074XU35</accession>
<gene>
    <name evidence="1" type="ORF">M438DRAFT_162176</name>
</gene>
<proteinExistence type="predicted"/>
<reference evidence="1 2" key="1">
    <citation type="journal article" date="2014" name="BMC Genomics">
        <title>Genome sequencing of four Aureobasidium pullulans varieties: biotechnological potential, stress tolerance, and description of new species.</title>
        <authorList>
            <person name="Gostin Ar C."/>
            <person name="Ohm R.A."/>
            <person name="Kogej T."/>
            <person name="Sonjak S."/>
            <person name="Turk M."/>
            <person name="Zajc J."/>
            <person name="Zalar P."/>
            <person name="Grube M."/>
            <person name="Sun H."/>
            <person name="Han J."/>
            <person name="Sharma A."/>
            <person name="Chiniquy J."/>
            <person name="Ngan C.Y."/>
            <person name="Lipzen A."/>
            <person name="Barry K."/>
            <person name="Grigoriev I.V."/>
            <person name="Gunde-Cimerman N."/>
        </authorList>
    </citation>
    <scope>NUCLEOTIDE SEQUENCE [LARGE SCALE GENOMIC DNA]</scope>
    <source>
        <strain evidence="1 2">EXF-150</strain>
    </source>
</reference>
<organism evidence="1 2">
    <name type="scientific">Aureobasidium pullulans EXF-150</name>
    <dbReference type="NCBI Taxonomy" id="1043002"/>
    <lineage>
        <taxon>Eukaryota</taxon>
        <taxon>Fungi</taxon>
        <taxon>Dikarya</taxon>
        <taxon>Ascomycota</taxon>
        <taxon>Pezizomycotina</taxon>
        <taxon>Dothideomycetes</taxon>
        <taxon>Dothideomycetidae</taxon>
        <taxon>Dothideales</taxon>
        <taxon>Saccotheciaceae</taxon>
        <taxon>Aureobasidium</taxon>
    </lineage>
</organism>
<dbReference type="RefSeq" id="XP_029763296.1">
    <property type="nucleotide sequence ID" value="XM_029899052.1"/>
</dbReference>
<dbReference type="HOGENOM" id="CLU_1396039_0_0_1"/>
<evidence type="ECO:0000313" key="1">
    <source>
        <dbReference type="EMBL" id="KEQ87109.1"/>
    </source>
</evidence>
<dbReference type="EMBL" id="KL584977">
    <property type="protein sequence ID" value="KEQ87109.1"/>
    <property type="molecule type" value="Genomic_DNA"/>
</dbReference>
<dbReference type="AlphaFoldDB" id="A0A074XU35"/>